<dbReference type="AlphaFoldDB" id="S6G8F6"/>
<protein>
    <submittedName>
        <fullName evidence="2">Uncharacterized protein</fullName>
    </submittedName>
</protein>
<comment type="caution">
    <text evidence="2">The sequence shown here is derived from an EMBL/GenBank/DDBJ whole genome shotgun (WGS) entry which is preliminary data.</text>
</comment>
<dbReference type="EMBL" id="APHI01000002">
    <property type="protein sequence ID" value="EOA62578.1"/>
    <property type="molecule type" value="Genomic_DNA"/>
</dbReference>
<evidence type="ECO:0000313" key="3">
    <source>
        <dbReference type="Proteomes" id="UP000053165"/>
    </source>
</evidence>
<dbReference type="PATRIC" id="fig|1269275.4.peg.1216"/>
<accession>S6G8F6</accession>
<name>S6G8F6_ANAPH</name>
<evidence type="ECO:0000313" key="2">
    <source>
        <dbReference type="EMBL" id="EOA62578.1"/>
    </source>
</evidence>
<feature type="compositionally biased region" description="Polar residues" evidence="1">
    <location>
        <begin position="1111"/>
        <end position="1123"/>
    </location>
</feature>
<sequence length="1129" mass="126302">MQSAFVWVIMLRGFASRNAAAVLTGLLYFGITASSSASDCKAVYQGISDQPMREYSHLLPEEDLPKLRVCGASPQCENCFNMAPGDCRYLFPTNVMVYTEKRDNNAERVCACQVFACHLPWDPLGWARKCTTHLGCFSKPLRTSVGDLPQALVGRSSRNVSVTFSPMSFLYQSYGTPGVVANIHRGDKTVERKYLFPQVQKYSTRGLISQGCNTSKDYNKKRCRLLSALNIKNTFSNMVLSPEKIKEGLQSFVYRAVRKNDEVCIHHYEEKSSSAVAAQEQVQCFPIPELQAPRMYAINGDIEKLKSILLDLELSHMKTVDPNHRVLRQCITMGYGDDNKHECLRDSIAMLKMPTHMEYTKNGSSDCALNTISAHQDAGSKSVGDEGIVEFDGYSILAYKYASEFQKTWVQKGVWFDHPRRMCRFAKQHRQPGNLIDDVSKTSSIECEYASQKSVEQPLTANSLSEGIKRYYKNSSTWHDFIREGMVLCPVGAHNDDKEYEVLRVVDCSKEECESKITSKLHPKATRVRVKKKPKMLRRYAEVNVGGITKRVRCDDKYSISLHSVGQKVLNESKVSGNRFKLPRYYLENSVVDNSENPCTNAEAVVYYYEYGGFIEGADSRGCGNYVEEYYAQGKKIVGCEYEYVRADNYKPFLSEAGNVESLSLVPLSRYEQGFCIDNFSKTWFRPSYNNVKIDVGAHEKAGVFLIEKVVQHVTSGKQDIEIEALVGEQPELKLSDAEGKVLTELKSIQEKIKTAKNGSSSNCCIWQARDVTVTDKTLSYEQVRSTYRYPVPVVTRSDVQDGKNREKENKCTLYKVEMWAGGEAASETALGKKRSGRPGQYAMLVLDFEKLKSQTRTSTENSQSREGAEDPWWSAAVESINKAEHHSLILEIGEGGKPSYDGAVSKGGDTVLKLCQDNSRSRTGQSGTDAWPDVEKTITATMEVQSSSKGSNSHSCYEVARVVGGGSSVIGEPQYQIAKDLIVYYRTITGDVLANDNGGDSLLANNNAMFTKFSFEMNLPTQSVTRDDEFLKGLLENKHYVEGRSLPKRLCTWKETRSTSQERDKNTAFIPGMGGCWQSDKNGQTTFSEIPGVGENGAVMITCERWGKPSANSTKVTRNTAPKTRAPR</sequence>
<gene>
    <name evidence="2" type="ORF">CRT38_04922</name>
</gene>
<feature type="region of interest" description="Disordered" evidence="1">
    <location>
        <begin position="1110"/>
        <end position="1129"/>
    </location>
</feature>
<proteinExistence type="predicted"/>
<dbReference type="RefSeq" id="WP_021799889.1">
    <property type="nucleotide sequence ID" value="NZ_APHI01000002.1"/>
</dbReference>
<reference evidence="2 3" key="1">
    <citation type="submission" date="2013-03" db="EMBL/GenBank/DDBJ databases">
        <title>Genome sequence of Anaplasma phagocytophilum strain CRT38.</title>
        <authorList>
            <person name="Felsheim R.F."/>
            <person name="Kurtti T.J."/>
            <person name="Munderloh U.G."/>
        </authorList>
    </citation>
    <scope>NUCLEOTIDE SEQUENCE [LARGE SCALE GENOMIC DNA]</scope>
    <source>
        <strain evidence="2 3">CRT38</strain>
    </source>
</reference>
<organism evidence="2 3">
    <name type="scientific">Anaplasma phagocytophilum str. CRT38</name>
    <dbReference type="NCBI Taxonomy" id="1269275"/>
    <lineage>
        <taxon>Bacteria</taxon>
        <taxon>Pseudomonadati</taxon>
        <taxon>Pseudomonadota</taxon>
        <taxon>Alphaproteobacteria</taxon>
        <taxon>Rickettsiales</taxon>
        <taxon>Anaplasmataceae</taxon>
        <taxon>Anaplasma</taxon>
        <taxon>phagocytophilum group</taxon>
    </lineage>
</organism>
<dbReference type="Proteomes" id="UP000053165">
    <property type="component" value="Unassembled WGS sequence"/>
</dbReference>
<evidence type="ECO:0000256" key="1">
    <source>
        <dbReference type="SAM" id="MobiDB-lite"/>
    </source>
</evidence>